<dbReference type="Pfam" id="PF05159">
    <property type="entry name" value="Capsule_synth"/>
    <property type="match status" value="1"/>
</dbReference>
<evidence type="ECO:0008006" key="3">
    <source>
        <dbReference type="Google" id="ProtNLM"/>
    </source>
</evidence>
<dbReference type="InterPro" id="IPR007833">
    <property type="entry name" value="Capsule_polysaccharide_synth"/>
</dbReference>
<proteinExistence type="predicted"/>
<dbReference type="OrthoDB" id="3332at2157"/>
<accession>A0A0D5C640</accession>
<name>A0A0D5C640_9ARCH</name>
<dbReference type="GO" id="GO:0000271">
    <property type="term" value="P:polysaccharide biosynthetic process"/>
    <property type="evidence" value="ECO:0007669"/>
    <property type="project" value="InterPro"/>
</dbReference>
<gene>
    <name evidence="1" type="ORF">NADRNF5_2142</name>
</gene>
<dbReference type="KEGG" id="nin:NADRNF5_2142"/>
<evidence type="ECO:0000313" key="2">
    <source>
        <dbReference type="Proteomes" id="UP000032408"/>
    </source>
</evidence>
<dbReference type="AlphaFoldDB" id="A0A0D5C640"/>
<reference evidence="2" key="1">
    <citation type="submission" date="2015-03" db="EMBL/GenBank/DDBJ databases">
        <title>Characterization of two novel Thaumarchaeota isolated from the Northern Adriatic Sea.</title>
        <authorList>
            <person name="Bayer B."/>
            <person name="Vojvoda J."/>
            <person name="Offre P."/>
            <person name="Srivastava A."/>
            <person name="Elisabeth N."/>
            <person name="Garcia J.A.L."/>
            <person name="Schleper C."/>
            <person name="Herndl G.J."/>
        </authorList>
    </citation>
    <scope>NUCLEOTIDE SEQUENCE [LARGE SCALE GENOMIC DNA]</scope>
    <source>
        <strain evidence="2">NF5</strain>
    </source>
</reference>
<dbReference type="HOGENOM" id="CLU_542507_0_0_2"/>
<dbReference type="EMBL" id="CP011070">
    <property type="protein sequence ID" value="AJW71815.1"/>
    <property type="molecule type" value="Genomic_DNA"/>
</dbReference>
<dbReference type="RefSeq" id="WP_048118408.1">
    <property type="nucleotide sequence ID" value="NZ_CP011070.1"/>
</dbReference>
<protein>
    <recommendedName>
        <fullName evidence="3">Capsule polysaccharide biosynthesis protein</fullName>
    </recommendedName>
</protein>
<dbReference type="Proteomes" id="UP000032408">
    <property type="component" value="Chromosome"/>
</dbReference>
<sequence length="515" mass="61085">MNTPIKDNKIDEENPNIVVWLDFDTYAYTNFGIILALSKVKKFNFIGIVTTQQDISFFKNQKLIPFKKLIYYPTCYQNKPFFNIDKIKKFEKEFNLNLWLDVFTERSFYKYWTEFHKFSKEEIFPIIENSIEFFVDVLETYRPKLVFMQQAGENISNLLLYRIAKKMSITTLMPNVLHMKNRILISNNLTNSEISDKFNQIISNFNDSSEIYDDEYIKNLDHTESLKIKLSYHYEISSMSKKMKYLIGKIFHNSEKIYKNIGKTRFRMLQYRIMNYFEVKHRKQYLDEHSIKSIEDKKFMYFPLASEPEAHILTNSSFFSNQITLAENIAKSIPIDTVLYVKEHPVQKAKLWRSIKDYKRISSIPNVKLVHPSTNNQELTSKSLGVIVISGSTGFEALFHKKPVILFSNEHYDPLSMVKKIESFNHLPNTIHNFIQNFKFEPIELNALMKVYDDLSLLVPYSSMLKDGNVISSIQRYENDLSLTEKEFKKFYDTYKKYFELIAADIFSKIYSKKY</sequence>
<dbReference type="GeneID" id="24821309"/>
<evidence type="ECO:0000313" key="1">
    <source>
        <dbReference type="EMBL" id="AJW71815.1"/>
    </source>
</evidence>
<reference evidence="1 2" key="2">
    <citation type="journal article" date="2016" name="ISME J.">
        <title>Physiological and genomic characterization of two novel marine thaumarchaeal strains indicates niche differentiation.</title>
        <authorList>
            <person name="Bayer B."/>
            <person name="Vojvoda J."/>
            <person name="Offre P."/>
            <person name="Alves R.J."/>
            <person name="Elisabeth N.H."/>
            <person name="Garcia J.A."/>
            <person name="Volland J.M."/>
            <person name="Srivastava A."/>
            <person name="Schleper C."/>
            <person name="Herndl G.J."/>
        </authorList>
    </citation>
    <scope>NUCLEOTIDE SEQUENCE [LARGE SCALE GENOMIC DNA]</scope>
    <source>
        <strain evidence="1 2">NF5</strain>
    </source>
</reference>
<keyword evidence="2" id="KW-1185">Reference proteome</keyword>
<organism evidence="1 2">
    <name type="scientific">Nitrosopumilus adriaticus</name>
    <dbReference type="NCBI Taxonomy" id="1580092"/>
    <lineage>
        <taxon>Archaea</taxon>
        <taxon>Nitrososphaerota</taxon>
        <taxon>Nitrososphaeria</taxon>
        <taxon>Nitrosopumilales</taxon>
        <taxon>Nitrosopumilaceae</taxon>
        <taxon>Nitrosopumilus</taxon>
    </lineage>
</organism>
<dbReference type="GO" id="GO:0015774">
    <property type="term" value="P:polysaccharide transport"/>
    <property type="evidence" value="ECO:0007669"/>
    <property type="project" value="InterPro"/>
</dbReference>